<evidence type="ECO:0000313" key="2">
    <source>
        <dbReference type="Proteomes" id="UP001239111"/>
    </source>
</evidence>
<evidence type="ECO:0000313" key="1">
    <source>
        <dbReference type="EMBL" id="KAJ8675819.1"/>
    </source>
</evidence>
<dbReference type="EMBL" id="CM056742">
    <property type="protein sequence ID" value="KAJ8675819.1"/>
    <property type="molecule type" value="Genomic_DNA"/>
</dbReference>
<sequence length="554" mass="62647">MTLNKEKKMIKDGFDNLRRVKDFEKMLNSSPGMMTQFVIDYSGKSIEGANEFRSQGNSIFTKPGHDVCTHYRILKKYNESLAMSPANTEAFAYAHGNRSAILEHIGRYKESITSIDKALEVTRLPSLRIKLLCRKAKCEAVLGLSNGSKYLKQAKSYLNKFKGEKKIKETLTNSIGKTEAFLKDQIHNPPKLHDQDEELIELMSKAESDNSTSHDINYASLSGLCESIGSPLSNELGFRIFLIALKQAGSIQNLRAALESFDKCNGDDRINDLPFDDYRRVYALSSNVLKADLDEIIKDTALQMVVLAKYTSIFRNIFDPRNCSLKRLMNNDDIVFAGALILKFCAIADEHSFENSRFSDCNKVKPCSKSVGDGLISCSIGLKTSLTCRSCVPNARRCLIGNNQIILYSILPIKKGAKIFDSRLSIIDETTPRLERQMMYRDRYGFSCECQACEDNWPVINLKCGLVKYYSEVVSSLSEKDRKVFNDFFWVIRASKDPSDIMSSFLKLPEIVEYSLKEFPLPSKLSAYMIKGLYYFVEGTFGLTKPQITDECNT</sequence>
<comment type="caution">
    <text evidence="1">The sequence shown here is derived from an EMBL/GenBank/DDBJ whole genome shotgun (WGS) entry which is preliminary data.</text>
</comment>
<accession>A0ACC2NX12</accession>
<dbReference type="Proteomes" id="UP001239111">
    <property type="component" value="Chromosome 2"/>
</dbReference>
<proteinExistence type="predicted"/>
<protein>
    <submittedName>
        <fullName evidence="1">Uncharacterized protein</fullName>
    </submittedName>
</protein>
<reference evidence="1" key="1">
    <citation type="submission" date="2023-04" db="EMBL/GenBank/DDBJ databases">
        <title>A chromosome-level genome assembly of the parasitoid wasp Eretmocerus hayati.</title>
        <authorList>
            <person name="Zhong Y."/>
            <person name="Liu S."/>
            <person name="Liu Y."/>
        </authorList>
    </citation>
    <scope>NUCLEOTIDE SEQUENCE</scope>
    <source>
        <strain evidence="1">ZJU_SS_LIU_2023</strain>
    </source>
</reference>
<organism evidence="1 2">
    <name type="scientific">Eretmocerus hayati</name>
    <dbReference type="NCBI Taxonomy" id="131215"/>
    <lineage>
        <taxon>Eukaryota</taxon>
        <taxon>Metazoa</taxon>
        <taxon>Ecdysozoa</taxon>
        <taxon>Arthropoda</taxon>
        <taxon>Hexapoda</taxon>
        <taxon>Insecta</taxon>
        <taxon>Pterygota</taxon>
        <taxon>Neoptera</taxon>
        <taxon>Endopterygota</taxon>
        <taxon>Hymenoptera</taxon>
        <taxon>Apocrita</taxon>
        <taxon>Proctotrupomorpha</taxon>
        <taxon>Chalcidoidea</taxon>
        <taxon>Aphelinidae</taxon>
        <taxon>Aphelininae</taxon>
        <taxon>Eretmocerus</taxon>
    </lineage>
</organism>
<name>A0ACC2NX12_9HYME</name>
<keyword evidence="2" id="KW-1185">Reference proteome</keyword>
<gene>
    <name evidence="1" type="ORF">QAD02_011605</name>
</gene>